<comment type="catalytic activity">
    <reaction evidence="10">
        <text>ITP + H2O = IMP + diphosphate + H(+)</text>
        <dbReference type="Rhea" id="RHEA:29399"/>
        <dbReference type="ChEBI" id="CHEBI:15377"/>
        <dbReference type="ChEBI" id="CHEBI:15378"/>
        <dbReference type="ChEBI" id="CHEBI:33019"/>
        <dbReference type="ChEBI" id="CHEBI:58053"/>
        <dbReference type="ChEBI" id="CHEBI:61402"/>
        <dbReference type="EC" id="3.6.1.66"/>
    </reaction>
    <physiologicalReaction direction="left-to-right" evidence="10">
        <dbReference type="Rhea" id="RHEA:29400"/>
    </physiologicalReaction>
</comment>
<keyword evidence="16" id="KW-1185">Reference proteome</keyword>
<sequence length="188" mass="20844">MPRIKLNFITGNAHKLAEVQAILGSTVEVKSQTVDVPEIQGPIEDIAKEKARRASAAINGPALTEDTALEFHALNGLPGPYIKEFFNALGNEGLNRMLDGFNDRTAESVCTLAFCSKPGAEPIIFQGRTKGVIVRPRGPANFAYDPIFEVGAKTYAEMEKEEKNRISDRYKALVKFQQWLIENHQQQV</sequence>
<evidence type="ECO:0000256" key="3">
    <source>
        <dbReference type="ARBA" id="ARBA00022723"/>
    </source>
</evidence>
<dbReference type="EMBL" id="JAPQKN010000002">
    <property type="protein sequence ID" value="KAJ5168742.1"/>
    <property type="molecule type" value="Genomic_DNA"/>
</dbReference>
<dbReference type="PANTHER" id="PTHR11067:SF9">
    <property type="entry name" value="INOSINE TRIPHOSPHATE PYROPHOSPHATASE"/>
    <property type="match status" value="1"/>
</dbReference>
<comment type="cofactor">
    <cofactor evidence="13">
        <name>Mg(2+)</name>
        <dbReference type="ChEBI" id="CHEBI:18420"/>
    </cofactor>
    <cofactor evidence="13">
        <name>Mn(2+)</name>
        <dbReference type="ChEBI" id="CHEBI:29035"/>
    </cofactor>
    <text evidence="13">Binds 1 divalent metal cation per subunit; can use either Mg(2+) or Mn(2+).</text>
</comment>
<dbReference type="AlphaFoldDB" id="A0A9W9IA76"/>
<evidence type="ECO:0000313" key="15">
    <source>
        <dbReference type="EMBL" id="KAJ5168742.1"/>
    </source>
</evidence>
<comment type="catalytic activity">
    <reaction evidence="13">
        <text>XTP + H2O = XMP + diphosphate + H(+)</text>
        <dbReference type="Rhea" id="RHEA:28610"/>
        <dbReference type="ChEBI" id="CHEBI:15377"/>
        <dbReference type="ChEBI" id="CHEBI:15378"/>
        <dbReference type="ChEBI" id="CHEBI:33019"/>
        <dbReference type="ChEBI" id="CHEBI:57464"/>
        <dbReference type="ChEBI" id="CHEBI:61314"/>
        <dbReference type="EC" id="3.6.1.66"/>
    </reaction>
</comment>
<dbReference type="CDD" id="cd00515">
    <property type="entry name" value="HAM1"/>
    <property type="match status" value="1"/>
</dbReference>
<reference evidence="15" key="1">
    <citation type="submission" date="2022-11" db="EMBL/GenBank/DDBJ databases">
        <authorList>
            <person name="Petersen C."/>
        </authorList>
    </citation>
    <scope>NUCLEOTIDE SEQUENCE</scope>
    <source>
        <strain evidence="15">IBT 26290</strain>
    </source>
</reference>
<accession>A0A9W9IA76</accession>
<comment type="subcellular location">
    <subcellularLocation>
        <location evidence="13">Cytoplasm</location>
    </subcellularLocation>
    <subcellularLocation>
        <location evidence="13">Nucleus</location>
    </subcellularLocation>
</comment>
<evidence type="ECO:0000313" key="16">
    <source>
        <dbReference type="Proteomes" id="UP001149163"/>
    </source>
</evidence>
<evidence type="ECO:0000256" key="6">
    <source>
        <dbReference type="ARBA" id="ARBA00022842"/>
    </source>
</evidence>
<feature type="binding site" evidence="13">
    <location>
        <position position="50"/>
    </location>
    <ligand>
        <name>ITP</name>
        <dbReference type="ChEBI" id="CHEBI:61402"/>
    </ligand>
</feature>
<feature type="binding site" evidence="13">
    <location>
        <begin position="66"/>
        <end position="67"/>
    </location>
    <ligand>
        <name>ITP</name>
        <dbReference type="ChEBI" id="CHEBI:61402"/>
    </ligand>
</feature>
<keyword evidence="5 13" id="KW-0378">Hydrolase</keyword>
<dbReference type="GO" id="GO:0046872">
    <property type="term" value="F:metal ion binding"/>
    <property type="evidence" value="ECO:0007669"/>
    <property type="project" value="UniProtKB-KW"/>
</dbReference>
<dbReference type="FunFam" id="3.90.950.10:FF:000003">
    <property type="entry name" value="Inosine triphosphate pyrophosphatase"/>
    <property type="match status" value="1"/>
</dbReference>
<dbReference type="GeneID" id="81425637"/>
<comment type="subunit">
    <text evidence="13">Homodimer.</text>
</comment>
<evidence type="ECO:0000256" key="10">
    <source>
        <dbReference type="ARBA" id="ARBA00093218"/>
    </source>
</evidence>
<dbReference type="GO" id="GO:0009204">
    <property type="term" value="P:deoxyribonucleoside triphosphate catabolic process"/>
    <property type="evidence" value="ECO:0007669"/>
    <property type="project" value="UniProtKB-UniRule"/>
</dbReference>
<dbReference type="OrthoDB" id="6288734at2759"/>
<feature type="binding site" evidence="13">
    <location>
        <position position="66"/>
    </location>
    <ligand>
        <name>Mg(2+)</name>
        <dbReference type="ChEBI" id="CHEBI:18420"/>
    </ligand>
</feature>
<keyword evidence="6 13" id="KW-0460">Magnesium</keyword>
<evidence type="ECO:0000256" key="14">
    <source>
        <dbReference type="RuleBase" id="RU003781"/>
    </source>
</evidence>
<feature type="binding site" evidence="13">
    <location>
        <position position="163"/>
    </location>
    <ligand>
        <name>ITP</name>
        <dbReference type="ChEBI" id="CHEBI:61402"/>
    </ligand>
</feature>
<evidence type="ECO:0000256" key="13">
    <source>
        <dbReference type="HAMAP-Rule" id="MF_03148"/>
    </source>
</evidence>
<dbReference type="EC" id="3.6.1.66" evidence="13"/>
<dbReference type="HAMAP" id="MF_03148">
    <property type="entry name" value="HAM1_NTPase"/>
    <property type="match status" value="1"/>
</dbReference>
<dbReference type="GO" id="GO:0035870">
    <property type="term" value="F:dITP diphosphatase activity"/>
    <property type="evidence" value="ECO:0007669"/>
    <property type="project" value="UniProtKB-UniRule"/>
</dbReference>
<evidence type="ECO:0000256" key="8">
    <source>
        <dbReference type="ARBA" id="ARBA00023211"/>
    </source>
</evidence>
<comment type="similarity">
    <text evidence="1 13 14">Belongs to the HAM1 NTPase family.</text>
</comment>
<dbReference type="GO" id="GO:0036222">
    <property type="term" value="F:XTP diphosphatase activity"/>
    <property type="evidence" value="ECO:0007669"/>
    <property type="project" value="UniProtKB-UniRule"/>
</dbReference>
<dbReference type="GO" id="GO:0036220">
    <property type="term" value="F:ITP diphosphatase activity"/>
    <property type="evidence" value="ECO:0007669"/>
    <property type="project" value="UniProtKB-UniRule"/>
</dbReference>
<comment type="caution">
    <text evidence="13">Lacks conserved residue(s) required for the propagation of feature annotation.</text>
</comment>
<dbReference type="PANTHER" id="PTHR11067">
    <property type="entry name" value="INOSINE TRIPHOSPHATE PYROPHOSPHATASE/HAM1 PROTEIN"/>
    <property type="match status" value="1"/>
</dbReference>
<evidence type="ECO:0000256" key="4">
    <source>
        <dbReference type="ARBA" id="ARBA00022741"/>
    </source>
</evidence>
<proteinExistence type="inferred from homology"/>
<evidence type="ECO:0000256" key="2">
    <source>
        <dbReference type="ARBA" id="ARBA00022490"/>
    </source>
</evidence>
<keyword evidence="8 13" id="KW-0464">Manganese</keyword>
<evidence type="ECO:0000256" key="9">
    <source>
        <dbReference type="ARBA" id="ARBA00054940"/>
    </source>
</evidence>
<comment type="function">
    <text evidence="9">Pyrophosphatase that hydrolyzes the non-canonical purine nucleotides inosine triphosphate (ITP), deoxyinosine triphosphate (dITP) as well as 2'-deoxy-N-6-hydroxylaminopurine triphosphate (dHAPTP) and xanthosine 5'-triphosphate (XTP) to their respective monophosphate derivatives. The enzyme does not distinguish between the deoxy- and ribose forms. Probably excludes non-canonical purines from RNA and DNA precursor pools, thus preventing their incorporation into RNA and DNA and avoiding chromosomal lesions.</text>
</comment>
<evidence type="ECO:0000256" key="7">
    <source>
        <dbReference type="ARBA" id="ARBA00023080"/>
    </source>
</evidence>
<feature type="binding site" evidence="13">
    <location>
        <begin position="10"/>
        <end position="15"/>
    </location>
    <ligand>
        <name>ITP</name>
        <dbReference type="ChEBI" id="CHEBI:61402"/>
    </ligand>
</feature>
<evidence type="ECO:0000256" key="1">
    <source>
        <dbReference type="ARBA" id="ARBA00008023"/>
    </source>
</evidence>
<evidence type="ECO:0000256" key="11">
    <source>
        <dbReference type="ARBA" id="ARBA00093255"/>
    </source>
</evidence>
<comment type="catalytic activity">
    <reaction evidence="12">
        <text>N(6)-hydroxy-dATP + H2O = N(6)-hydroxy-dAMP + diphosphate + H(+)</text>
        <dbReference type="Rhea" id="RHEA:83971"/>
        <dbReference type="ChEBI" id="CHEBI:15377"/>
        <dbReference type="ChEBI" id="CHEBI:15378"/>
        <dbReference type="ChEBI" id="CHEBI:33019"/>
        <dbReference type="ChEBI" id="CHEBI:233529"/>
        <dbReference type="ChEBI" id="CHEBI:233530"/>
    </reaction>
    <physiologicalReaction direction="left-to-right" evidence="12">
        <dbReference type="Rhea" id="RHEA:83972"/>
    </physiologicalReaction>
</comment>
<organism evidence="15 16">
    <name type="scientific">Penicillium canariense</name>
    <dbReference type="NCBI Taxonomy" id="189055"/>
    <lineage>
        <taxon>Eukaryota</taxon>
        <taxon>Fungi</taxon>
        <taxon>Dikarya</taxon>
        <taxon>Ascomycota</taxon>
        <taxon>Pezizomycotina</taxon>
        <taxon>Eurotiomycetes</taxon>
        <taxon>Eurotiomycetidae</taxon>
        <taxon>Eurotiales</taxon>
        <taxon>Aspergillaceae</taxon>
        <taxon>Penicillium</taxon>
    </lineage>
</organism>
<dbReference type="NCBIfam" id="TIGR00042">
    <property type="entry name" value="RdgB/HAM1 family non-canonical purine NTP pyrophosphatase"/>
    <property type="match status" value="1"/>
</dbReference>
<gene>
    <name evidence="15" type="ORF">N7482_004336</name>
</gene>
<dbReference type="GO" id="GO:0000166">
    <property type="term" value="F:nucleotide binding"/>
    <property type="evidence" value="ECO:0007669"/>
    <property type="project" value="UniProtKB-KW"/>
</dbReference>
<name>A0A9W9IA76_9EURO</name>
<protein>
    <recommendedName>
        <fullName evidence="13">Inosine triphosphate pyrophosphatase</fullName>
        <shortName evidence="13">ITPase</shortName>
        <shortName evidence="13">Inosine triphosphatase</shortName>
        <ecNumber evidence="13">3.6.1.66</ecNumber>
    </recommendedName>
    <alternativeName>
        <fullName evidence="13">Non-canonical purine NTP pyrophosphatase</fullName>
    </alternativeName>
    <alternativeName>
        <fullName evidence="13">Non-standard purine NTP pyrophosphatase</fullName>
    </alternativeName>
    <alternativeName>
        <fullName evidence="13">Nucleoside-triphosphate diphosphatase</fullName>
    </alternativeName>
    <alternativeName>
        <fullName evidence="13">Nucleoside-triphosphate pyrophosphatase</fullName>
        <shortName evidence="13">NTPase</shortName>
    </alternativeName>
    <alternativeName>
        <fullName evidence="13">XTP/dITP diphosphatase</fullName>
    </alternativeName>
</protein>
<dbReference type="Pfam" id="PF01725">
    <property type="entry name" value="Ham1p_like"/>
    <property type="match status" value="1"/>
</dbReference>
<comment type="catalytic activity">
    <reaction evidence="11">
        <text>dITP + H2O = dIMP + diphosphate + H(+)</text>
        <dbReference type="Rhea" id="RHEA:28342"/>
        <dbReference type="ChEBI" id="CHEBI:15377"/>
        <dbReference type="ChEBI" id="CHEBI:15378"/>
        <dbReference type="ChEBI" id="CHEBI:33019"/>
        <dbReference type="ChEBI" id="CHEBI:61194"/>
        <dbReference type="ChEBI" id="CHEBI:61382"/>
        <dbReference type="EC" id="3.6.1.66"/>
    </reaction>
    <physiologicalReaction direction="left-to-right" evidence="11">
        <dbReference type="Rhea" id="RHEA:28343"/>
    </physiologicalReaction>
</comment>
<reference evidence="15" key="2">
    <citation type="journal article" date="2023" name="IMA Fungus">
        <title>Comparative genomic study of the Penicillium genus elucidates a diverse pangenome and 15 lateral gene transfer events.</title>
        <authorList>
            <person name="Petersen C."/>
            <person name="Sorensen T."/>
            <person name="Nielsen M.R."/>
            <person name="Sondergaard T.E."/>
            <person name="Sorensen J.L."/>
            <person name="Fitzpatrick D.A."/>
            <person name="Frisvad J.C."/>
            <person name="Nielsen K.L."/>
        </authorList>
    </citation>
    <scope>NUCLEOTIDE SEQUENCE</scope>
    <source>
        <strain evidence="15">IBT 26290</strain>
    </source>
</reference>
<dbReference type="Gene3D" id="3.90.950.10">
    <property type="match status" value="1"/>
</dbReference>
<dbReference type="InterPro" id="IPR027502">
    <property type="entry name" value="ITPase"/>
</dbReference>
<dbReference type="Proteomes" id="UP001149163">
    <property type="component" value="Unassembled WGS sequence"/>
</dbReference>
<dbReference type="SUPFAM" id="SSF52972">
    <property type="entry name" value="ITPase-like"/>
    <property type="match status" value="1"/>
</dbReference>
<dbReference type="InterPro" id="IPR002637">
    <property type="entry name" value="RdgB/HAM1"/>
</dbReference>
<keyword evidence="3 13" id="KW-0479">Metal-binding</keyword>
<keyword evidence="7 13" id="KW-0546">Nucleotide metabolism</keyword>
<keyword evidence="4 13" id="KW-0547">Nucleotide-binding</keyword>
<dbReference type="GO" id="GO:0005634">
    <property type="term" value="C:nucleus"/>
    <property type="evidence" value="ECO:0007669"/>
    <property type="project" value="UniProtKB-SubCell"/>
</dbReference>
<evidence type="ECO:0000256" key="5">
    <source>
        <dbReference type="ARBA" id="ARBA00022801"/>
    </source>
</evidence>
<evidence type="ECO:0000256" key="12">
    <source>
        <dbReference type="ARBA" id="ARBA00093271"/>
    </source>
</evidence>
<dbReference type="GO" id="GO:0009117">
    <property type="term" value="P:nucleotide metabolic process"/>
    <property type="evidence" value="ECO:0007669"/>
    <property type="project" value="UniProtKB-KW"/>
</dbReference>
<dbReference type="InterPro" id="IPR029001">
    <property type="entry name" value="ITPase-like_fam"/>
</dbReference>
<keyword evidence="13" id="KW-0539">Nucleus</keyword>
<dbReference type="RefSeq" id="XP_056545203.1">
    <property type="nucleotide sequence ID" value="XM_056686461.1"/>
</dbReference>
<keyword evidence="2 13" id="KW-0963">Cytoplasm</keyword>
<feature type="binding site" evidence="13">
    <location>
        <position position="38"/>
    </location>
    <ligand>
        <name>Mg(2+)</name>
        <dbReference type="ChEBI" id="CHEBI:18420"/>
    </ligand>
</feature>
<comment type="caution">
    <text evidence="15">The sequence shown here is derived from an EMBL/GenBank/DDBJ whole genome shotgun (WGS) entry which is preliminary data.</text>
</comment>
<comment type="function">
    <text evidence="13">Pyrophosphatase that hydrolyzes non-canonical purine nucleotides such as inosine triphosphate (ITP), deoxyinosine triphosphate (dITP) or xanthosine 5'-triphosphate (XTP) to their respective monophosphate derivatives. The enzyme does not distinguish between the deoxy- and ribose forms. Probably excludes non-canonical purines from RNA and DNA precursor pools, thus preventing their incorporation into RNA and DNA and avoiding chromosomal lesions.</text>
</comment>
<dbReference type="GO" id="GO:0005737">
    <property type="term" value="C:cytoplasm"/>
    <property type="evidence" value="ECO:0007669"/>
    <property type="project" value="UniProtKB-SubCell"/>
</dbReference>